<gene>
    <name evidence="2" type="primary">Contig17322.g18441</name>
    <name evidence="2" type="ORF">STYLEM_20444</name>
</gene>
<dbReference type="InParanoid" id="A0A078B9U6"/>
<sequence>MKQVVLTVLFVATPFVQAAWNPALSPNVQAWNPALSPNVEAWNPALSPNVQQGYYNYYYPAYYPDVQAWNPALSPNVQAWNPALSPNVQAWNPALSPNVETWNPALSPNTVQSQLRQIKKKTLQQSREDDDEENVFPMVQQHIGDQTSMKVFDALNNKRNKNIEWTNDLTDPYYRRILKTMTDDIYRQFNRHDSTSEFEFGFIVDVSGKKFKDYPQAIMDRFKQIFDDKKDMIARGDLAYGALTTYQNEKGKLRVYAIFKDKSSKYNFQY</sequence>
<name>A0A078B9U6_STYLE</name>
<accession>A0A078B9U6</accession>
<keyword evidence="1" id="KW-0732">Signal</keyword>
<feature type="signal peptide" evidence="1">
    <location>
        <begin position="1"/>
        <end position="18"/>
    </location>
</feature>
<protein>
    <submittedName>
        <fullName evidence="2">Uncharacterized protein</fullName>
    </submittedName>
</protein>
<evidence type="ECO:0000256" key="1">
    <source>
        <dbReference type="SAM" id="SignalP"/>
    </source>
</evidence>
<evidence type="ECO:0000313" key="2">
    <source>
        <dbReference type="EMBL" id="CDW91290.1"/>
    </source>
</evidence>
<keyword evidence="3" id="KW-1185">Reference proteome</keyword>
<reference evidence="2 3" key="1">
    <citation type="submission" date="2014-06" db="EMBL/GenBank/DDBJ databases">
        <authorList>
            <person name="Swart Estienne"/>
        </authorList>
    </citation>
    <scope>NUCLEOTIDE SEQUENCE [LARGE SCALE GENOMIC DNA]</scope>
    <source>
        <strain evidence="2 3">130c</strain>
    </source>
</reference>
<dbReference type="Proteomes" id="UP000039865">
    <property type="component" value="Unassembled WGS sequence"/>
</dbReference>
<organism evidence="2 3">
    <name type="scientific">Stylonychia lemnae</name>
    <name type="common">Ciliate</name>
    <dbReference type="NCBI Taxonomy" id="5949"/>
    <lineage>
        <taxon>Eukaryota</taxon>
        <taxon>Sar</taxon>
        <taxon>Alveolata</taxon>
        <taxon>Ciliophora</taxon>
        <taxon>Intramacronucleata</taxon>
        <taxon>Spirotrichea</taxon>
        <taxon>Stichotrichia</taxon>
        <taxon>Sporadotrichida</taxon>
        <taxon>Oxytrichidae</taxon>
        <taxon>Stylonychinae</taxon>
        <taxon>Stylonychia</taxon>
    </lineage>
</organism>
<feature type="chain" id="PRO_5001729899" evidence="1">
    <location>
        <begin position="19"/>
        <end position="270"/>
    </location>
</feature>
<proteinExistence type="predicted"/>
<dbReference type="EMBL" id="CCKQ01019270">
    <property type="protein sequence ID" value="CDW91290.1"/>
    <property type="molecule type" value="Genomic_DNA"/>
</dbReference>
<dbReference type="AlphaFoldDB" id="A0A078B9U6"/>
<evidence type="ECO:0000313" key="3">
    <source>
        <dbReference type="Proteomes" id="UP000039865"/>
    </source>
</evidence>